<evidence type="ECO:0000313" key="2">
    <source>
        <dbReference type="EMBL" id="ABA60097.1"/>
    </source>
</evidence>
<keyword evidence="1" id="KW-0732">Signal</keyword>
<feature type="chain" id="PRO_5004225446" evidence="1">
    <location>
        <begin position="26"/>
        <end position="82"/>
    </location>
</feature>
<evidence type="ECO:0000256" key="1">
    <source>
        <dbReference type="SAM" id="SignalP"/>
    </source>
</evidence>
<organism evidence="2">
    <name type="scientific">Homo sapiens</name>
    <name type="common">Human</name>
    <dbReference type="NCBI Taxonomy" id="9606"/>
    <lineage>
        <taxon>Eukaryota</taxon>
        <taxon>Metazoa</taxon>
        <taxon>Chordata</taxon>
        <taxon>Craniata</taxon>
        <taxon>Vertebrata</taxon>
        <taxon>Euteleostomi</taxon>
        <taxon>Mammalia</taxon>
        <taxon>Eutheria</taxon>
        <taxon>Euarchontoglires</taxon>
        <taxon>Primates</taxon>
        <taxon>Haplorrhini</taxon>
        <taxon>Catarrhini</taxon>
        <taxon>Hominidae</taxon>
        <taxon>Homo</taxon>
    </lineage>
</organism>
<accession>B9ZVQ1</accession>
<accession>Q3HY30</accession>
<dbReference type="PeptideAtlas" id="Q3HY30"/>
<feature type="signal peptide" evidence="1">
    <location>
        <begin position="1"/>
        <end position="25"/>
    </location>
</feature>
<protein>
    <submittedName>
        <fullName evidence="2">Cyclooxygenase 1b1</fullName>
    </submittedName>
</protein>
<reference evidence="2" key="1">
    <citation type="journal article" date="2005" name="J. Pharmacol. Exp. Ther.">
        <title>Cloning, expression, and functional characterization of human cyclooxygenase-1 splicing variants: evidence for intron 1 retention.</title>
        <authorList>
            <person name="Qin N."/>
            <person name="Zhang S.P."/>
            <person name="Reitz T.L."/>
            <person name="Mei J.M."/>
            <person name="Flores C.M."/>
        </authorList>
    </citation>
    <scope>NUCLEOTIDE SEQUENCE</scope>
</reference>
<proteinExistence type="evidence at transcript level"/>
<dbReference type="EMBL" id="DQ180740">
    <property type="protein sequence ID" value="ABA60097.1"/>
    <property type="molecule type" value="mRNA"/>
</dbReference>
<dbReference type="AlphaFoldDB" id="Q3HY30"/>
<sequence length="82" mass="8734">MSRECDPGARWGIFLASWWSLECQAQPLISLLCRESLALVLAVPAPAPAAPRPARGPRGAHASESLLLLSMPAPGHLCPLRP</sequence>
<name>Q3HY30_HUMAN</name>